<dbReference type="InterPro" id="IPR001930">
    <property type="entry name" value="Peptidase_M1"/>
</dbReference>
<reference evidence="23 25" key="1">
    <citation type="journal article" date="2010" name="BMC Genomics">
        <title>Combination of measures distinguishes pre-miRNAs from other stem-loops in the genome of the newly sequenced Anopheles darlingi.</title>
        <authorList>
            <person name="Mendes N.D."/>
            <person name="Freitas A.T."/>
            <person name="Vasconcelos A.T."/>
            <person name="Sagot M.F."/>
        </authorList>
    </citation>
    <scope>NUCLEOTIDE SEQUENCE</scope>
</reference>
<comment type="caution">
    <text evidence="19">Lacks conserved residue(s) required for the propagation of feature annotation.</text>
</comment>
<dbReference type="EnsemblMetazoa" id="ADAC004798-RA">
    <property type="protein sequence ID" value="ADAC004798-PA"/>
    <property type="gene ID" value="ADAC004798"/>
</dbReference>
<evidence type="ECO:0000259" key="22">
    <source>
        <dbReference type="Pfam" id="PF17900"/>
    </source>
</evidence>
<keyword evidence="15" id="KW-0449">Lipoprotein</keyword>
<feature type="domain" description="Aminopeptidase N-like N-terminal" evidence="22">
    <location>
        <begin position="76"/>
        <end position="267"/>
    </location>
</feature>
<evidence type="ECO:0000256" key="8">
    <source>
        <dbReference type="ARBA" id="ARBA00022729"/>
    </source>
</evidence>
<evidence type="ECO:0000256" key="12">
    <source>
        <dbReference type="ARBA" id="ARBA00023136"/>
    </source>
</evidence>
<evidence type="ECO:0000256" key="2">
    <source>
        <dbReference type="ARBA" id="ARBA00004609"/>
    </source>
</evidence>
<evidence type="ECO:0000259" key="20">
    <source>
        <dbReference type="Pfam" id="PF01433"/>
    </source>
</evidence>
<keyword evidence="10 17" id="KW-0862">Zinc</keyword>
<dbReference type="PANTHER" id="PTHR11533:SF301">
    <property type="entry name" value="AMINOPEPTIDASE"/>
    <property type="match status" value="1"/>
</dbReference>
<evidence type="ECO:0000256" key="5">
    <source>
        <dbReference type="ARBA" id="ARBA00022622"/>
    </source>
</evidence>
<dbReference type="Pfam" id="PF01433">
    <property type="entry name" value="Peptidase_M1"/>
    <property type="match status" value="1"/>
</dbReference>
<feature type="transmembrane region" description="Helical" evidence="19">
    <location>
        <begin position="936"/>
        <end position="956"/>
    </location>
</feature>
<dbReference type="GO" id="GO:0070006">
    <property type="term" value="F:metalloaminopeptidase activity"/>
    <property type="evidence" value="ECO:0007669"/>
    <property type="project" value="TreeGrafter"/>
</dbReference>
<reference evidence="24" key="4">
    <citation type="submission" date="2015-06" db="UniProtKB">
        <authorList>
            <consortium name="EnsemblMetazoa"/>
        </authorList>
    </citation>
    <scope>IDENTIFICATION</scope>
</reference>
<dbReference type="InterPro" id="IPR045357">
    <property type="entry name" value="Aminopeptidase_N-like_N"/>
</dbReference>
<dbReference type="Pfam" id="PF11838">
    <property type="entry name" value="ERAP1_C"/>
    <property type="match status" value="1"/>
</dbReference>
<evidence type="ECO:0000313" key="23">
    <source>
        <dbReference type="EMBL" id="ETN63467.1"/>
    </source>
</evidence>
<feature type="domain" description="Peptidase M1 membrane alanine aminopeptidase" evidence="20">
    <location>
        <begin position="297"/>
        <end position="511"/>
    </location>
</feature>
<dbReference type="GO" id="GO:0008270">
    <property type="term" value="F:zinc ion binding"/>
    <property type="evidence" value="ECO:0007669"/>
    <property type="project" value="UniProtKB-UniRule"/>
</dbReference>
<evidence type="ECO:0000256" key="10">
    <source>
        <dbReference type="ARBA" id="ARBA00022833"/>
    </source>
</evidence>
<dbReference type="InterPro" id="IPR027268">
    <property type="entry name" value="Peptidase_M4/M1_CTD_sf"/>
</dbReference>
<dbReference type="GO" id="GO:0043171">
    <property type="term" value="P:peptide catabolic process"/>
    <property type="evidence" value="ECO:0007669"/>
    <property type="project" value="TreeGrafter"/>
</dbReference>
<evidence type="ECO:0000259" key="21">
    <source>
        <dbReference type="Pfam" id="PF11838"/>
    </source>
</evidence>
<evidence type="ECO:0000256" key="4">
    <source>
        <dbReference type="ARBA" id="ARBA00022475"/>
    </source>
</evidence>
<evidence type="ECO:0000256" key="19">
    <source>
        <dbReference type="RuleBase" id="RU364040"/>
    </source>
</evidence>
<evidence type="ECO:0000256" key="13">
    <source>
        <dbReference type="ARBA" id="ARBA00023157"/>
    </source>
</evidence>
<dbReference type="FunFam" id="2.60.40.1730:FF:000013">
    <property type="entry name" value="Aminopeptidase"/>
    <property type="match status" value="1"/>
</dbReference>
<dbReference type="AlphaFoldDB" id="W5JGH9"/>
<keyword evidence="19" id="KW-1133">Transmembrane helix</keyword>
<evidence type="ECO:0000256" key="7">
    <source>
        <dbReference type="ARBA" id="ARBA00022723"/>
    </source>
</evidence>
<feature type="transmembrane region" description="Helical" evidence="19">
    <location>
        <begin position="26"/>
        <end position="44"/>
    </location>
</feature>
<dbReference type="GO" id="GO:0016285">
    <property type="term" value="F:alanyl aminopeptidase activity"/>
    <property type="evidence" value="ECO:0007669"/>
    <property type="project" value="UniProtKB-EC"/>
</dbReference>
<feature type="binding site" evidence="17">
    <location>
        <position position="373"/>
    </location>
    <ligand>
        <name>Zn(2+)</name>
        <dbReference type="ChEBI" id="CHEBI:29105"/>
        <note>catalytic</note>
    </ligand>
</feature>
<dbReference type="Proteomes" id="UP000000673">
    <property type="component" value="Unassembled WGS sequence"/>
</dbReference>
<dbReference type="Pfam" id="PF17900">
    <property type="entry name" value="Peptidase_M1_N"/>
    <property type="match status" value="1"/>
</dbReference>
<organism evidence="23">
    <name type="scientific">Anopheles darlingi</name>
    <name type="common">Mosquito</name>
    <dbReference type="NCBI Taxonomy" id="43151"/>
    <lineage>
        <taxon>Eukaryota</taxon>
        <taxon>Metazoa</taxon>
        <taxon>Ecdysozoa</taxon>
        <taxon>Arthropoda</taxon>
        <taxon>Hexapoda</taxon>
        <taxon>Insecta</taxon>
        <taxon>Pterygota</taxon>
        <taxon>Neoptera</taxon>
        <taxon>Endopterygota</taxon>
        <taxon>Diptera</taxon>
        <taxon>Nematocera</taxon>
        <taxon>Culicoidea</taxon>
        <taxon>Culicidae</taxon>
        <taxon>Anophelinae</taxon>
        <taxon>Anopheles</taxon>
    </lineage>
</organism>
<dbReference type="Gene3D" id="2.60.40.1910">
    <property type="match status" value="1"/>
</dbReference>
<evidence type="ECO:0000256" key="11">
    <source>
        <dbReference type="ARBA" id="ARBA00023049"/>
    </source>
</evidence>
<gene>
    <name evidence="23" type="ORF">AND_004798</name>
</gene>
<dbReference type="Gene3D" id="1.10.390.10">
    <property type="entry name" value="Neutral Protease Domain 2"/>
    <property type="match status" value="1"/>
</dbReference>
<dbReference type="OMA" id="AWQANWP"/>
<keyword evidence="8" id="KW-0732">Signal</keyword>
<keyword evidence="19 23" id="KW-0031">Aminopeptidase</keyword>
<dbReference type="VEuPathDB" id="VectorBase:ADAC004798"/>
<comment type="similarity">
    <text evidence="3 19">Belongs to the peptidase M1 family.</text>
</comment>
<evidence type="ECO:0000256" key="18">
    <source>
        <dbReference type="PIRSR" id="PIRSR634016-4"/>
    </source>
</evidence>
<evidence type="ECO:0000313" key="25">
    <source>
        <dbReference type="Proteomes" id="UP000000673"/>
    </source>
</evidence>
<dbReference type="InterPro" id="IPR050344">
    <property type="entry name" value="Peptidase_M1_aminopeptidases"/>
</dbReference>
<keyword evidence="13" id="KW-1015">Disulfide bond</keyword>
<keyword evidence="14" id="KW-0325">Glycoprotein</keyword>
<dbReference type="InterPro" id="IPR024571">
    <property type="entry name" value="ERAP1-like_C_dom"/>
</dbReference>
<dbReference type="Gene3D" id="2.60.40.1730">
    <property type="entry name" value="tricorn interacting facor f3 domain"/>
    <property type="match status" value="1"/>
</dbReference>
<dbReference type="GO" id="GO:0005886">
    <property type="term" value="C:plasma membrane"/>
    <property type="evidence" value="ECO:0007669"/>
    <property type="project" value="UniProtKB-SubCell"/>
</dbReference>
<dbReference type="HOGENOM" id="CLU_003705_2_0_1"/>
<dbReference type="GO" id="GO:0098552">
    <property type="term" value="C:side of membrane"/>
    <property type="evidence" value="ECO:0007669"/>
    <property type="project" value="UniProtKB-KW"/>
</dbReference>
<dbReference type="PANTHER" id="PTHR11533">
    <property type="entry name" value="PROTEASE M1 ZINC METALLOPROTEASE"/>
    <property type="match status" value="1"/>
</dbReference>
<name>W5JGH9_ANODA</name>
<dbReference type="SUPFAM" id="SSF63737">
    <property type="entry name" value="Leukotriene A4 hydrolase N-terminal domain"/>
    <property type="match status" value="1"/>
</dbReference>
<keyword evidence="19" id="KW-0812">Transmembrane</keyword>
<keyword evidence="11 19" id="KW-0482">Metalloprotease</keyword>
<reference evidence="23" key="3">
    <citation type="journal article" date="2013" name="Nucleic Acids Res.">
        <title>The genome of Anopheles darlingi, the main neotropical malaria vector.</title>
        <authorList>
            <person name="Marinotti O."/>
            <person name="Cerqueira G.C."/>
            <person name="de Almeida L.G."/>
            <person name="Ferro M.I."/>
            <person name="Loreto E.L."/>
            <person name="Zaha A."/>
            <person name="Teixeira S.M."/>
            <person name="Wespiser A.R."/>
            <person name="Almeida E Silva A."/>
            <person name="Schlindwein A.D."/>
            <person name="Pacheco A.C."/>
            <person name="Silva A.L."/>
            <person name="Graveley B.R."/>
            <person name="Walenz B.P."/>
            <person name="Lima Bde A."/>
            <person name="Ribeiro C.A."/>
            <person name="Nunes-Silva C.G."/>
            <person name="de Carvalho C.R."/>
            <person name="Soares C.M."/>
            <person name="de Menezes C.B."/>
            <person name="Matiolli C."/>
            <person name="Caffrey D."/>
            <person name="Araujo D.A."/>
            <person name="de Oliveira D.M."/>
            <person name="Golenbock D."/>
            <person name="Grisard E.C."/>
            <person name="Fantinatti-Garboggini F."/>
            <person name="de Carvalho F.M."/>
            <person name="Barcellos F.G."/>
            <person name="Prosdocimi F."/>
            <person name="May G."/>
            <person name="Azevedo Junior G.M."/>
            <person name="Guimaraes G.M."/>
            <person name="Goldman G.H."/>
            <person name="Padilha I.Q."/>
            <person name="Batista Jda S."/>
            <person name="Ferro J.A."/>
            <person name="Ribeiro J.M."/>
            <person name="Fietto J.L."/>
            <person name="Dabbas K.M."/>
            <person name="Cerdeira L."/>
            <person name="Agnez-Lima L.F."/>
            <person name="Brocchi M."/>
            <person name="de Carvalho M.O."/>
            <person name="Teixeira Mde M."/>
            <person name="Diniz Maia Mde M."/>
            <person name="Goldman M.H."/>
            <person name="Cruz Schneider M.P."/>
            <person name="Felipe M.S."/>
            <person name="Hungria M."/>
            <person name="Nicolas M.F."/>
            <person name="Pereira M."/>
            <person name="Montes M.A."/>
            <person name="Cantao M.E."/>
            <person name="Vincentz M."/>
            <person name="Rafael M.S."/>
            <person name="Silverman N."/>
            <person name="Stoco P.H."/>
            <person name="Souza R.C."/>
            <person name="Vicentini R."/>
            <person name="Gazzinelli R.T."/>
            <person name="Neves Rde O."/>
            <person name="Silva R."/>
            <person name="Astolfi-Filho S."/>
            <person name="Maciel T.E."/>
            <person name="Urmenyi T.P."/>
            <person name="Tadei W.P."/>
            <person name="Camargo E.P."/>
            <person name="de Vasconcelos A.T."/>
        </authorList>
    </citation>
    <scope>NUCLEOTIDE SEQUENCE</scope>
</reference>
<feature type="domain" description="ERAP1-like C-terminal" evidence="21">
    <location>
        <begin position="594"/>
        <end position="895"/>
    </location>
</feature>
<dbReference type="VEuPathDB" id="VectorBase:ADAR2_010906"/>
<keyword evidence="4" id="KW-1003">Cell membrane</keyword>
<dbReference type="SUPFAM" id="SSF55486">
    <property type="entry name" value="Metalloproteases ('zincins'), catalytic domain"/>
    <property type="match status" value="1"/>
</dbReference>
<evidence type="ECO:0000256" key="6">
    <source>
        <dbReference type="ARBA" id="ARBA00022670"/>
    </source>
</evidence>
<dbReference type="CDD" id="cd09601">
    <property type="entry name" value="M1_APN-Q_like"/>
    <property type="match status" value="1"/>
</dbReference>
<dbReference type="STRING" id="43151.W5JGH9"/>
<feature type="site" description="Transition state stabilizer" evidence="18">
    <location>
        <position position="459"/>
    </location>
</feature>
<feature type="active site" description="Proton acceptor" evidence="16">
    <location>
        <position position="374"/>
    </location>
</feature>
<dbReference type="GO" id="GO:0006508">
    <property type="term" value="P:proteolysis"/>
    <property type="evidence" value="ECO:0007669"/>
    <property type="project" value="UniProtKB-KW"/>
</dbReference>
<protein>
    <recommendedName>
        <fullName evidence="19">Aminopeptidase</fullName>
        <ecNumber evidence="19">3.4.11.-</ecNumber>
    </recommendedName>
</protein>
<evidence type="ECO:0000256" key="14">
    <source>
        <dbReference type="ARBA" id="ARBA00023180"/>
    </source>
</evidence>
<keyword evidence="12 19" id="KW-0472">Membrane</keyword>
<sequence length="959" mass="109285">MCCICSTQIFVPFVIVRNLQNFRMRLVDRLVLVAIVACGCIVVSQSSPLDPDRYLLVEAEPRAALEDYRLNEEVWPSHYDIEITPYFVAEGTKKAFTFDGRASITVKTTLTGISTIKLHMARMEITSWSITRVQGGADVPRNPEAYDPETEILTLSMPTPLTPNEEYQLNFVYIGNMDEDMHGFYRSYYLVNGEKVWMGSTQFQQTHSRRAFPSFDEPRYKATWSIKIIHTPQYNVFSNTPIISAISNGAGRTITTFAKTPVMSSYLVAFIVAPYETTSRDEMGILARPQAQNQTAYSLDVGLQLLRALGDFVSYPYTSVPEMSRMYMAAIPDFSAGAMENWGLLTYRETNILYRSDDSTSMQQQRIAAVISHEIAHQWFGDLLTCEWWDVTWLNEGFARYFQYFGTQLVEKNWDLEHQFVVEQLQGVMQMDSLRNTRPMTHPVYTQAQASGVFDNISYNKGAVMLRLLEHLLTPERFRTALREYVRENAYRTVRPDNFFTVLNRFEATVKMHLEPWTVQGGYPLVTVTSTDKGFTLTQRRFLVDELTHNDDTLWSLPITYATKEADFANTQPTFHEGATITLEVAGAADAPYFILNNQQIGYYRVNYDAGLWGKISKALHSERFGGIHVLNRAQLVDDLFNLARGDVVPYGTALDILEYLKEETEYAPWLAAVNGLTTLARRVHEEDEQLFKHHILDIFSKVYGVVKFQPTATNERRVHTYLRQNVLQWACNYGHEECSEAAVKEFERFFQNPTIKVNPDLRQVVYCEGIRKGTREHFEFLWNQYLTSNMATEQILILQGLGCASSKELVNIMLDAITTENVRPQDKSNAYTYVINNAYTLPHVSAYLQQNHAIWAAAHGSYLNVASAFNNLLARLKNDAEKDKISAFIETNKAVLGTAAYDSIKRGLGDYETNKQFTTKNRDEIRDFLKKKADGGAATVLTNVSLIVGLVVLALSRQ</sequence>
<dbReference type="GO" id="GO:0005737">
    <property type="term" value="C:cytoplasm"/>
    <property type="evidence" value="ECO:0007669"/>
    <property type="project" value="TreeGrafter"/>
</dbReference>
<dbReference type="InterPro" id="IPR034016">
    <property type="entry name" value="M1_APN-typ"/>
</dbReference>
<keyword evidence="9 19" id="KW-0378">Hydrolase</keyword>
<dbReference type="FunFam" id="2.60.40.1910:FF:000008">
    <property type="entry name" value="Aminopeptidase"/>
    <property type="match status" value="1"/>
</dbReference>
<comment type="cofactor">
    <cofactor evidence="17 19">
        <name>Zn(2+)</name>
        <dbReference type="ChEBI" id="CHEBI:29105"/>
    </cofactor>
    <text evidence="17 19">Binds 1 zinc ion per subunit.</text>
</comment>
<keyword evidence="6 19" id="KW-0645">Protease</keyword>
<dbReference type="InterPro" id="IPR042097">
    <property type="entry name" value="Aminopeptidase_N-like_N_sf"/>
</dbReference>
<evidence type="ECO:0000256" key="15">
    <source>
        <dbReference type="ARBA" id="ARBA00023288"/>
    </source>
</evidence>
<keyword evidence="25" id="KW-1185">Reference proteome</keyword>
<dbReference type="FunFam" id="1.25.50.20:FF:000001">
    <property type="entry name" value="Aminopeptidase"/>
    <property type="match status" value="1"/>
</dbReference>
<keyword evidence="7 17" id="KW-0479">Metal-binding</keyword>
<dbReference type="InterPro" id="IPR014782">
    <property type="entry name" value="Peptidase_M1_dom"/>
</dbReference>
<keyword evidence="5" id="KW-0336">GPI-anchor</keyword>
<dbReference type="FunCoup" id="W5JGH9">
    <property type="interactions" value="76"/>
</dbReference>
<dbReference type="Gene3D" id="1.25.50.20">
    <property type="match status" value="1"/>
</dbReference>
<reference evidence="23" key="2">
    <citation type="submission" date="2010-05" db="EMBL/GenBank/DDBJ databases">
        <authorList>
            <person name="Almeida L.G."/>
            <person name="Nicolas M.F."/>
            <person name="Souza R.C."/>
            <person name="Vasconcelos A.T.R."/>
        </authorList>
    </citation>
    <scope>NUCLEOTIDE SEQUENCE</scope>
</reference>
<dbReference type="GO" id="GO:0005615">
    <property type="term" value="C:extracellular space"/>
    <property type="evidence" value="ECO:0007669"/>
    <property type="project" value="TreeGrafter"/>
</dbReference>
<feature type="binding site" evidence="17">
    <location>
        <position position="377"/>
    </location>
    <ligand>
        <name>Zn(2+)</name>
        <dbReference type="ChEBI" id="CHEBI:29105"/>
        <note>catalytic</note>
    </ligand>
</feature>
<dbReference type="EC" id="3.4.11.-" evidence="19"/>
<accession>W5JGH9</accession>
<dbReference type="EMBL" id="ADMH02001252">
    <property type="protein sequence ID" value="ETN63467.1"/>
    <property type="molecule type" value="Genomic_DNA"/>
</dbReference>
<comment type="catalytic activity">
    <reaction evidence="1">
        <text>Release of an N-terminal amino acid, Xaa-|-Yaa- from a peptide, amide or arylamide. Xaa is preferably Ala, but may be most amino acids including Pro (slow action). When a terminal hydrophobic residue is followed by a prolyl residue, the two may be released as an intact Xaa-Pro dipeptide.</text>
        <dbReference type="EC" id="3.4.11.2"/>
    </reaction>
</comment>
<evidence type="ECO:0000256" key="3">
    <source>
        <dbReference type="ARBA" id="ARBA00010136"/>
    </source>
</evidence>
<comment type="subcellular location">
    <subcellularLocation>
        <location evidence="2">Cell membrane</location>
        <topology evidence="2">Lipid-anchor</topology>
        <topology evidence="2">GPI-anchor</topology>
    </subcellularLocation>
</comment>
<evidence type="ECO:0000256" key="9">
    <source>
        <dbReference type="ARBA" id="ARBA00022801"/>
    </source>
</evidence>
<dbReference type="eggNOG" id="KOG1046">
    <property type="taxonomic scope" value="Eukaryota"/>
</dbReference>
<evidence type="ECO:0000256" key="1">
    <source>
        <dbReference type="ARBA" id="ARBA00000098"/>
    </source>
</evidence>
<dbReference type="FunFam" id="1.10.390.10:FF:000019">
    <property type="entry name" value="Aminopeptidase"/>
    <property type="match status" value="1"/>
</dbReference>
<dbReference type="PRINTS" id="PR00756">
    <property type="entry name" value="ALADIPTASE"/>
</dbReference>
<feature type="binding site" evidence="17">
    <location>
        <position position="396"/>
    </location>
    <ligand>
        <name>Zn(2+)</name>
        <dbReference type="ChEBI" id="CHEBI:29105"/>
        <note>catalytic</note>
    </ligand>
</feature>
<evidence type="ECO:0000313" key="24">
    <source>
        <dbReference type="EnsemblMetazoa" id="ADAC004798-PA"/>
    </source>
</evidence>
<dbReference type="GO" id="GO:0042277">
    <property type="term" value="F:peptide binding"/>
    <property type="evidence" value="ECO:0007669"/>
    <property type="project" value="TreeGrafter"/>
</dbReference>
<evidence type="ECO:0000256" key="17">
    <source>
        <dbReference type="PIRSR" id="PIRSR634016-3"/>
    </source>
</evidence>
<evidence type="ECO:0000256" key="16">
    <source>
        <dbReference type="PIRSR" id="PIRSR634016-1"/>
    </source>
</evidence>
<proteinExistence type="inferred from homology"/>